<evidence type="ECO:0000313" key="2">
    <source>
        <dbReference type="Proteomes" id="UP001501047"/>
    </source>
</evidence>
<sequence length="78" mass="8058">MNVDGLVSTGQGMLSSNMFAYCLNSPVNRRDDNGLSSSCITEGVSGGSYTSTPSNSGDVERSYFSIPNLIGSIAGTVL</sequence>
<dbReference type="Proteomes" id="UP001501047">
    <property type="component" value="Unassembled WGS sequence"/>
</dbReference>
<keyword evidence="2" id="KW-1185">Reference proteome</keyword>
<dbReference type="EMBL" id="BAAACI010000007">
    <property type="protein sequence ID" value="GAA0776042.1"/>
    <property type="molecule type" value="Genomic_DNA"/>
</dbReference>
<accession>A0ABN1KU47</accession>
<reference evidence="1 2" key="1">
    <citation type="journal article" date="2019" name="Int. J. Syst. Evol. Microbiol.">
        <title>The Global Catalogue of Microorganisms (GCM) 10K type strain sequencing project: providing services to taxonomists for standard genome sequencing and annotation.</title>
        <authorList>
            <consortium name="The Broad Institute Genomics Platform"/>
            <consortium name="The Broad Institute Genome Sequencing Center for Infectious Disease"/>
            <person name="Wu L."/>
            <person name="Ma J."/>
        </authorList>
    </citation>
    <scope>NUCLEOTIDE SEQUENCE [LARGE SCALE GENOMIC DNA]</scope>
    <source>
        <strain evidence="1 2">JCM 1417</strain>
    </source>
</reference>
<proteinExistence type="predicted"/>
<protein>
    <submittedName>
        <fullName evidence="1">Uncharacterized protein</fullName>
    </submittedName>
</protein>
<organism evidence="1 2">
    <name type="scientific">Clostridium subterminale</name>
    <dbReference type="NCBI Taxonomy" id="1550"/>
    <lineage>
        <taxon>Bacteria</taxon>
        <taxon>Bacillati</taxon>
        <taxon>Bacillota</taxon>
        <taxon>Clostridia</taxon>
        <taxon>Eubacteriales</taxon>
        <taxon>Clostridiaceae</taxon>
        <taxon>Clostridium</taxon>
    </lineage>
</organism>
<gene>
    <name evidence="1" type="ORF">GCM10008908_28730</name>
</gene>
<name>A0ABN1KU47_CLOSU</name>
<comment type="caution">
    <text evidence="1">The sequence shown here is derived from an EMBL/GenBank/DDBJ whole genome shotgun (WGS) entry which is preliminary data.</text>
</comment>
<evidence type="ECO:0000313" key="1">
    <source>
        <dbReference type="EMBL" id="GAA0776042.1"/>
    </source>
</evidence>